<reference evidence="4 5" key="1">
    <citation type="journal article" date="2022" name="Front. Microbiol.">
        <title>Male-killing mechanisms vary between Spiroplasma species.</title>
        <authorList>
            <person name="Arai H."/>
            <person name="Inoue M."/>
            <person name="Kageyama D."/>
        </authorList>
    </citation>
    <scope>NUCLEOTIDE SEQUENCE [LARGE SCALE GENOMIC DNA]</scope>
    <source>
        <strain evidence="5">sHm</strain>
    </source>
</reference>
<dbReference type="Pfam" id="PF00216">
    <property type="entry name" value="Bac_DNA_binding"/>
    <property type="match status" value="1"/>
</dbReference>
<evidence type="ECO:0000256" key="2">
    <source>
        <dbReference type="ARBA" id="ARBA00023125"/>
    </source>
</evidence>
<evidence type="ECO:0000313" key="4">
    <source>
        <dbReference type="EMBL" id="BDT02364.1"/>
    </source>
</evidence>
<sequence>MVIGEERIKNFMQKSQIARAVQKKLELSEKEYKEVLEFILDKIATALIKGEKVTLRNFGTFTIKYRKARPGVNPQNSEPMAIPRKRVVKFNSCKALKKRVNEGK</sequence>
<dbReference type="Proteomes" id="UP001163387">
    <property type="component" value="Chromosome"/>
</dbReference>
<dbReference type="InterPro" id="IPR000119">
    <property type="entry name" value="Hist_DNA-bd"/>
</dbReference>
<keyword evidence="5" id="KW-1185">Reference proteome</keyword>
<dbReference type="Gene3D" id="4.10.520.10">
    <property type="entry name" value="IHF-like DNA-binding proteins"/>
    <property type="match status" value="1"/>
</dbReference>
<protein>
    <submittedName>
        <fullName evidence="4">Transcriptional regulator</fullName>
    </submittedName>
</protein>
<gene>
    <name evidence="4" type="ORF">SHM_00100</name>
</gene>
<dbReference type="PRINTS" id="PR01727">
    <property type="entry name" value="DNABINDINGHU"/>
</dbReference>
<evidence type="ECO:0000256" key="3">
    <source>
        <dbReference type="RuleBase" id="RU003939"/>
    </source>
</evidence>
<comment type="similarity">
    <text evidence="3">Belongs to the bacterial histone-like protein family.</text>
</comment>
<name>A0ABM8BRC1_9MOLU</name>
<dbReference type="SMART" id="SM00411">
    <property type="entry name" value="BHL"/>
    <property type="match status" value="1"/>
</dbReference>
<dbReference type="PANTHER" id="PTHR33175:SF3">
    <property type="entry name" value="DNA-BINDING PROTEIN HU-BETA"/>
    <property type="match status" value="1"/>
</dbReference>
<dbReference type="EMBL" id="AP026933">
    <property type="protein sequence ID" value="BDT02364.1"/>
    <property type="molecule type" value="Genomic_DNA"/>
</dbReference>
<dbReference type="SUPFAM" id="SSF47729">
    <property type="entry name" value="IHF-like DNA-binding proteins"/>
    <property type="match status" value="1"/>
</dbReference>
<dbReference type="InterPro" id="IPR010992">
    <property type="entry name" value="IHF-like_DNA-bd_dom_sf"/>
</dbReference>
<keyword evidence="2" id="KW-0238">DNA-binding</keyword>
<dbReference type="PANTHER" id="PTHR33175">
    <property type="entry name" value="DNA-BINDING PROTEIN HU"/>
    <property type="match status" value="1"/>
</dbReference>
<evidence type="ECO:0000256" key="1">
    <source>
        <dbReference type="ARBA" id="ARBA00023067"/>
    </source>
</evidence>
<accession>A0ABM8BRC1</accession>
<keyword evidence="1" id="KW-0226">DNA condensation</keyword>
<proteinExistence type="inferred from homology"/>
<evidence type="ECO:0000313" key="5">
    <source>
        <dbReference type="Proteomes" id="UP001163387"/>
    </source>
</evidence>
<organism evidence="4 5">
    <name type="scientific">Spiroplasma ixodetis</name>
    <dbReference type="NCBI Taxonomy" id="2141"/>
    <lineage>
        <taxon>Bacteria</taxon>
        <taxon>Bacillati</taxon>
        <taxon>Mycoplasmatota</taxon>
        <taxon>Mollicutes</taxon>
        <taxon>Entomoplasmatales</taxon>
        <taxon>Spiroplasmataceae</taxon>
        <taxon>Spiroplasma</taxon>
    </lineage>
</organism>
<dbReference type="RefSeq" id="WP_281748745.1">
    <property type="nucleotide sequence ID" value="NZ_AP026933.1"/>
</dbReference>